<reference evidence="2 3" key="1">
    <citation type="submission" date="2020-03" db="EMBL/GenBank/DDBJ databases">
        <title>Draft Genome Sequence of Cudoniella acicularis.</title>
        <authorList>
            <person name="Buettner E."/>
            <person name="Kellner H."/>
        </authorList>
    </citation>
    <scope>NUCLEOTIDE SEQUENCE [LARGE SCALE GENOMIC DNA]</scope>
    <source>
        <strain evidence="2 3">DSM 108380</strain>
    </source>
</reference>
<protein>
    <submittedName>
        <fullName evidence="2">Uncharacterized protein</fullName>
    </submittedName>
</protein>
<dbReference type="AlphaFoldDB" id="A0A8H4VI72"/>
<dbReference type="Proteomes" id="UP000566819">
    <property type="component" value="Unassembled WGS sequence"/>
</dbReference>
<sequence length="152" mass="16046">MAPKSSVTTPLLSQLHLLGSAFSSYSHPACVAQLDRTCRTQLVKQHCSTPAASIGTIGTTNFPELPGLKTETQKALARDKTMLDLALSHLAKSQLARLSNFLLALFPHIPHVKVSQLPENPAADGNAGKPTTVGLSGKHLAVDHSPSGRGRP</sequence>
<name>A0A8H4VI72_9HELO</name>
<evidence type="ECO:0000313" key="3">
    <source>
        <dbReference type="Proteomes" id="UP000566819"/>
    </source>
</evidence>
<accession>A0A8H4VI72</accession>
<feature type="region of interest" description="Disordered" evidence="1">
    <location>
        <begin position="120"/>
        <end position="152"/>
    </location>
</feature>
<comment type="caution">
    <text evidence="2">The sequence shown here is derived from an EMBL/GenBank/DDBJ whole genome shotgun (WGS) entry which is preliminary data.</text>
</comment>
<proteinExistence type="predicted"/>
<dbReference type="EMBL" id="JAAMPI010002666">
    <property type="protein sequence ID" value="KAF4610362.1"/>
    <property type="molecule type" value="Genomic_DNA"/>
</dbReference>
<gene>
    <name evidence="2" type="ORF">G7Y89_g15758</name>
</gene>
<organism evidence="2 3">
    <name type="scientific">Cudoniella acicularis</name>
    <dbReference type="NCBI Taxonomy" id="354080"/>
    <lineage>
        <taxon>Eukaryota</taxon>
        <taxon>Fungi</taxon>
        <taxon>Dikarya</taxon>
        <taxon>Ascomycota</taxon>
        <taxon>Pezizomycotina</taxon>
        <taxon>Leotiomycetes</taxon>
        <taxon>Helotiales</taxon>
        <taxon>Tricladiaceae</taxon>
        <taxon>Cudoniella</taxon>
    </lineage>
</organism>
<keyword evidence="3" id="KW-1185">Reference proteome</keyword>
<evidence type="ECO:0000313" key="2">
    <source>
        <dbReference type="EMBL" id="KAF4610362.1"/>
    </source>
</evidence>
<evidence type="ECO:0000256" key="1">
    <source>
        <dbReference type="SAM" id="MobiDB-lite"/>
    </source>
</evidence>